<dbReference type="InterPro" id="IPR054485">
    <property type="entry name" value="FlK-like_dom"/>
</dbReference>
<feature type="active site" evidence="1">
    <location>
        <position position="68"/>
    </location>
</feature>
<dbReference type="InterPro" id="IPR029069">
    <property type="entry name" value="HotDog_dom_sf"/>
</dbReference>
<protein>
    <submittedName>
        <fullName evidence="4">Fluoroacetyl-CoA thioesterase</fullName>
        <ecNumber evidence="4">3.1.2.29</ecNumber>
    </submittedName>
</protein>
<evidence type="ECO:0000313" key="5">
    <source>
        <dbReference type="Proteomes" id="UP000315724"/>
    </source>
</evidence>
<dbReference type="CDD" id="cd03440">
    <property type="entry name" value="hot_dog"/>
    <property type="match status" value="1"/>
</dbReference>
<keyword evidence="4" id="KW-0378">Hydrolase</keyword>
<keyword evidence="5" id="KW-1185">Reference proteome</keyword>
<feature type="binding site" evidence="2">
    <location>
        <position position="61"/>
    </location>
    <ligand>
        <name>CoA</name>
        <dbReference type="ChEBI" id="CHEBI:57287"/>
    </ligand>
</feature>
<evidence type="ECO:0000259" key="3">
    <source>
        <dbReference type="Pfam" id="PF22636"/>
    </source>
</evidence>
<dbReference type="GO" id="GO:0016787">
    <property type="term" value="F:hydrolase activity"/>
    <property type="evidence" value="ECO:0007669"/>
    <property type="project" value="UniProtKB-KW"/>
</dbReference>
<evidence type="ECO:0000313" key="4">
    <source>
        <dbReference type="EMBL" id="QDT34042.1"/>
    </source>
</evidence>
<proteinExistence type="predicted"/>
<feature type="active site" evidence="1">
    <location>
        <position position="42"/>
    </location>
</feature>
<sequence length="126" mass="14101">MKSGLKTGVRHKSLRRINESHTITFEGLPPVLATPFLVWLLEETAMELIQPFLEDEELTVGTSVEIEHQGAALIGDDVTFSATVVQIDGRDLLFRVDATLEGKTISKGLHRRKLVSRPKLLQKLTR</sequence>
<dbReference type="OrthoDB" id="6902891at2"/>
<feature type="binding site" evidence="2">
    <location>
        <position position="61"/>
    </location>
    <ligand>
        <name>substrate</name>
    </ligand>
</feature>
<dbReference type="EMBL" id="CP036267">
    <property type="protein sequence ID" value="QDT34042.1"/>
    <property type="molecule type" value="Genomic_DNA"/>
</dbReference>
<dbReference type="PANTHER" id="PTHR36934:SF1">
    <property type="entry name" value="THIOESTERASE DOMAIN-CONTAINING PROTEIN"/>
    <property type="match status" value="1"/>
</dbReference>
<dbReference type="AlphaFoldDB" id="A0A517QQY8"/>
<feature type="domain" description="Fluoroacetyl-CoA-specific thioesterase-like" evidence="3">
    <location>
        <begin position="19"/>
        <end position="117"/>
    </location>
</feature>
<feature type="binding site" evidence="2">
    <location>
        <position position="112"/>
    </location>
    <ligand>
        <name>substrate</name>
    </ligand>
</feature>
<accession>A0A517QQY8</accession>
<dbReference type="RefSeq" id="WP_145201337.1">
    <property type="nucleotide sequence ID" value="NZ_CP036267.1"/>
</dbReference>
<dbReference type="KEGG" id="tpol:Mal48_33010"/>
<reference evidence="4 5" key="1">
    <citation type="submission" date="2019-02" db="EMBL/GenBank/DDBJ databases">
        <title>Deep-cultivation of Planctomycetes and their phenomic and genomic characterization uncovers novel biology.</title>
        <authorList>
            <person name="Wiegand S."/>
            <person name="Jogler M."/>
            <person name="Boedeker C."/>
            <person name="Pinto D."/>
            <person name="Vollmers J."/>
            <person name="Rivas-Marin E."/>
            <person name="Kohn T."/>
            <person name="Peeters S.H."/>
            <person name="Heuer A."/>
            <person name="Rast P."/>
            <person name="Oberbeckmann S."/>
            <person name="Bunk B."/>
            <person name="Jeske O."/>
            <person name="Meyerdierks A."/>
            <person name="Storesund J.E."/>
            <person name="Kallscheuer N."/>
            <person name="Luecker S."/>
            <person name="Lage O.M."/>
            <person name="Pohl T."/>
            <person name="Merkel B.J."/>
            <person name="Hornburger P."/>
            <person name="Mueller R.-W."/>
            <person name="Bruemmer F."/>
            <person name="Labrenz M."/>
            <person name="Spormann A.M."/>
            <person name="Op den Camp H."/>
            <person name="Overmann J."/>
            <person name="Amann R."/>
            <person name="Jetten M.S.M."/>
            <person name="Mascher T."/>
            <person name="Medema M.H."/>
            <person name="Devos D.P."/>
            <person name="Kaster A.-K."/>
            <person name="Ovreas L."/>
            <person name="Rohde M."/>
            <person name="Galperin M.Y."/>
            <person name="Jogler C."/>
        </authorList>
    </citation>
    <scope>NUCLEOTIDE SEQUENCE [LARGE SCALE GENOMIC DNA]</scope>
    <source>
        <strain evidence="4 5">Mal48</strain>
    </source>
</reference>
<name>A0A517QQY8_9PLAN</name>
<dbReference type="SUPFAM" id="SSF54637">
    <property type="entry name" value="Thioesterase/thiol ester dehydrase-isomerase"/>
    <property type="match status" value="1"/>
</dbReference>
<gene>
    <name evidence="4" type="primary">flK</name>
    <name evidence="4" type="ORF">Mal48_33010</name>
</gene>
<feature type="active site" evidence="1">
    <location>
        <position position="34"/>
    </location>
</feature>
<dbReference type="EC" id="3.1.2.29" evidence="4"/>
<dbReference type="PANTHER" id="PTHR36934">
    <property type="entry name" value="BLR0278 PROTEIN"/>
    <property type="match status" value="1"/>
</dbReference>
<evidence type="ECO:0000256" key="2">
    <source>
        <dbReference type="PIRSR" id="PIRSR014972-2"/>
    </source>
</evidence>
<dbReference type="Pfam" id="PF22636">
    <property type="entry name" value="FlK"/>
    <property type="match status" value="1"/>
</dbReference>
<dbReference type="Proteomes" id="UP000315724">
    <property type="component" value="Chromosome"/>
</dbReference>
<organism evidence="4 5">
    <name type="scientific">Thalassoglobus polymorphus</name>
    <dbReference type="NCBI Taxonomy" id="2527994"/>
    <lineage>
        <taxon>Bacteria</taxon>
        <taxon>Pseudomonadati</taxon>
        <taxon>Planctomycetota</taxon>
        <taxon>Planctomycetia</taxon>
        <taxon>Planctomycetales</taxon>
        <taxon>Planctomycetaceae</taxon>
        <taxon>Thalassoglobus</taxon>
    </lineage>
</organism>
<evidence type="ECO:0000256" key="1">
    <source>
        <dbReference type="PIRSR" id="PIRSR014972-1"/>
    </source>
</evidence>
<dbReference type="PIRSF" id="PIRSF014972">
    <property type="entry name" value="FlK"/>
    <property type="match status" value="1"/>
</dbReference>
<dbReference type="InterPro" id="IPR025540">
    <property type="entry name" value="FlK"/>
</dbReference>
<dbReference type="Gene3D" id="3.10.129.10">
    <property type="entry name" value="Hotdog Thioesterase"/>
    <property type="match status" value="1"/>
</dbReference>